<dbReference type="PANTHER" id="PTHR10030">
    <property type="entry name" value="ALPHA-L-FUCOSIDASE"/>
    <property type="match status" value="1"/>
</dbReference>
<reference evidence="7 8" key="1">
    <citation type="submission" date="2021-03" db="EMBL/GenBank/DDBJ databases">
        <title>Sequencing the genomes of 1000 actinobacteria strains.</title>
        <authorList>
            <person name="Klenk H.-P."/>
        </authorList>
    </citation>
    <scope>NUCLEOTIDE SEQUENCE [LARGE SCALE GENOMIC DNA]</scope>
    <source>
        <strain evidence="7 8">DSM 18824</strain>
    </source>
</reference>
<proteinExistence type="inferred from homology"/>
<dbReference type="Proteomes" id="UP000755585">
    <property type="component" value="Unassembled WGS sequence"/>
</dbReference>
<evidence type="ECO:0000256" key="5">
    <source>
        <dbReference type="ARBA" id="ARBA00023295"/>
    </source>
</evidence>
<evidence type="ECO:0000259" key="6">
    <source>
        <dbReference type="Pfam" id="PF01120"/>
    </source>
</evidence>
<protein>
    <recommendedName>
        <fullName evidence="2">alpha-L-fucosidase</fullName>
        <ecNumber evidence="2">3.2.1.51</ecNumber>
    </recommendedName>
</protein>
<dbReference type="Gene3D" id="3.20.20.80">
    <property type="entry name" value="Glycosidases"/>
    <property type="match status" value="1"/>
</dbReference>
<dbReference type="InterPro" id="IPR017853">
    <property type="entry name" value="GH"/>
</dbReference>
<dbReference type="EC" id="3.2.1.51" evidence="2"/>
<keyword evidence="5" id="KW-0326">Glycosidase</keyword>
<keyword evidence="4" id="KW-0378">Hydrolase</keyword>
<evidence type="ECO:0000313" key="7">
    <source>
        <dbReference type="EMBL" id="MBP2351800.1"/>
    </source>
</evidence>
<comment type="similarity">
    <text evidence="1">Belongs to the glycosyl hydrolase 29 family.</text>
</comment>
<dbReference type="Pfam" id="PF01120">
    <property type="entry name" value="Alpha_L_fucos"/>
    <property type="match status" value="1"/>
</dbReference>
<organism evidence="7 8">
    <name type="scientific">Kribbella aluminosa</name>
    <dbReference type="NCBI Taxonomy" id="416017"/>
    <lineage>
        <taxon>Bacteria</taxon>
        <taxon>Bacillati</taxon>
        <taxon>Actinomycetota</taxon>
        <taxon>Actinomycetes</taxon>
        <taxon>Propionibacteriales</taxon>
        <taxon>Kribbellaceae</taxon>
        <taxon>Kribbella</taxon>
    </lineage>
</organism>
<evidence type="ECO:0000256" key="1">
    <source>
        <dbReference type="ARBA" id="ARBA00007951"/>
    </source>
</evidence>
<name>A0ABS4UJG3_9ACTN</name>
<dbReference type="InterPro" id="IPR057739">
    <property type="entry name" value="Glyco_hydro_29_N"/>
</dbReference>
<dbReference type="EMBL" id="JAGINT010000001">
    <property type="protein sequence ID" value="MBP2351800.1"/>
    <property type="molecule type" value="Genomic_DNA"/>
</dbReference>
<accession>A0ABS4UJG3</accession>
<keyword evidence="8" id="KW-1185">Reference proteome</keyword>
<keyword evidence="3" id="KW-0732">Signal</keyword>
<comment type="caution">
    <text evidence="7">The sequence shown here is derived from an EMBL/GenBank/DDBJ whole genome shotgun (WGS) entry which is preliminary data.</text>
</comment>
<gene>
    <name evidence="7" type="ORF">JOF29_002883</name>
</gene>
<evidence type="ECO:0000313" key="8">
    <source>
        <dbReference type="Proteomes" id="UP000755585"/>
    </source>
</evidence>
<evidence type="ECO:0000256" key="2">
    <source>
        <dbReference type="ARBA" id="ARBA00012662"/>
    </source>
</evidence>
<evidence type="ECO:0000256" key="3">
    <source>
        <dbReference type="ARBA" id="ARBA00022729"/>
    </source>
</evidence>
<dbReference type="PANTHER" id="PTHR10030:SF37">
    <property type="entry name" value="ALPHA-L-FUCOSIDASE-RELATED"/>
    <property type="match status" value="1"/>
</dbReference>
<dbReference type="SUPFAM" id="SSF51445">
    <property type="entry name" value="(Trans)glycosidases"/>
    <property type="match status" value="1"/>
</dbReference>
<feature type="domain" description="Glycoside hydrolase family 29 N-terminal" evidence="6">
    <location>
        <begin position="24"/>
        <end position="80"/>
    </location>
</feature>
<sequence>MTRKRTDEWFTAARFGLFMHYGLAVLTAKHHHEGFCLWPSPVSDFTIAQAPAAGRDLVAEFADACRAEGLKIGLYYSLIE</sequence>
<dbReference type="InterPro" id="IPR000933">
    <property type="entry name" value="Glyco_hydro_29"/>
</dbReference>
<evidence type="ECO:0000256" key="4">
    <source>
        <dbReference type="ARBA" id="ARBA00022801"/>
    </source>
</evidence>